<sequence length="166" mass="18002">FLTRRNLQQHTDVAPLTSAEYDAISECLEVLSPLKEATVELSAEKSVSGSKVIPLIRMLRHSITSKQRQVRGFCNATNSEIAVKRLTAKCATLLRNSSTTLDPPQPAASSSAESSVAGLWDLLDSQVSEKTKVSSATAKATVEVQRYLVEPNIPRGEHPLTETCVP</sequence>
<accession>A0A1A8UVI7</accession>
<name>A0A1A8UVI7_NOTFU</name>
<dbReference type="EMBL" id="HAEJ01011643">
    <property type="protein sequence ID" value="SBS52100.1"/>
    <property type="molecule type" value="Transcribed_RNA"/>
</dbReference>
<feature type="non-terminal residue" evidence="1">
    <location>
        <position position="1"/>
    </location>
</feature>
<gene>
    <name evidence="1" type="primary">Nfu_g_1_025455</name>
</gene>
<proteinExistence type="predicted"/>
<protein>
    <submittedName>
        <fullName evidence="1">Uncharacterized protein</fullName>
    </submittedName>
</protein>
<dbReference type="AlphaFoldDB" id="A0A1A8UVI7"/>
<reference evidence="1" key="2">
    <citation type="submission" date="2016-06" db="EMBL/GenBank/DDBJ databases">
        <title>The genome of a short-lived fish provides insights into sex chromosome evolution and the genetic control of aging.</title>
        <authorList>
            <person name="Reichwald K."/>
            <person name="Felder M."/>
            <person name="Petzold A."/>
            <person name="Koch P."/>
            <person name="Groth M."/>
            <person name="Platzer M."/>
        </authorList>
    </citation>
    <scope>NUCLEOTIDE SEQUENCE</scope>
    <source>
        <tissue evidence="1">Brain</tissue>
    </source>
</reference>
<reference evidence="1" key="1">
    <citation type="submission" date="2016-05" db="EMBL/GenBank/DDBJ databases">
        <authorList>
            <person name="Lavstsen T."/>
            <person name="Jespersen J.S."/>
        </authorList>
    </citation>
    <scope>NUCLEOTIDE SEQUENCE</scope>
    <source>
        <tissue evidence="1">Brain</tissue>
    </source>
</reference>
<organism evidence="1">
    <name type="scientific">Nothobranchius furzeri</name>
    <name type="common">Turquoise killifish</name>
    <dbReference type="NCBI Taxonomy" id="105023"/>
    <lineage>
        <taxon>Eukaryota</taxon>
        <taxon>Metazoa</taxon>
        <taxon>Chordata</taxon>
        <taxon>Craniata</taxon>
        <taxon>Vertebrata</taxon>
        <taxon>Euteleostomi</taxon>
        <taxon>Actinopterygii</taxon>
        <taxon>Neopterygii</taxon>
        <taxon>Teleostei</taxon>
        <taxon>Neoteleostei</taxon>
        <taxon>Acanthomorphata</taxon>
        <taxon>Ovalentaria</taxon>
        <taxon>Atherinomorphae</taxon>
        <taxon>Cyprinodontiformes</taxon>
        <taxon>Nothobranchiidae</taxon>
        <taxon>Nothobranchius</taxon>
    </lineage>
</organism>
<evidence type="ECO:0000313" key="1">
    <source>
        <dbReference type="EMBL" id="SBS52100.1"/>
    </source>
</evidence>